<evidence type="ECO:0000256" key="1">
    <source>
        <dbReference type="ARBA" id="ARBA00022729"/>
    </source>
</evidence>
<dbReference type="RefSeq" id="WP_221030753.1">
    <property type="nucleotide sequence ID" value="NZ_CP139781.1"/>
</dbReference>
<dbReference type="Proteomes" id="UP000738431">
    <property type="component" value="Chromosome"/>
</dbReference>
<accession>A0ABZ1C6M4</accession>
<evidence type="ECO:0008006" key="5">
    <source>
        <dbReference type="Google" id="ProtNLM"/>
    </source>
</evidence>
<reference evidence="3 4" key="2">
    <citation type="submission" date="2023-12" db="EMBL/GenBank/DDBJ databases">
        <title>Description of an unclassified Opitutus bacterium of Verrucomicrobiota.</title>
        <authorList>
            <person name="Zhang D.-F."/>
        </authorList>
    </citation>
    <scope>NUCLEOTIDE SEQUENCE [LARGE SCALE GENOMIC DNA]</scope>
    <source>
        <strain evidence="3 4">WL0086</strain>
    </source>
</reference>
<evidence type="ECO:0000313" key="3">
    <source>
        <dbReference type="EMBL" id="WRQ86918.1"/>
    </source>
</evidence>
<feature type="transmembrane region" description="Helical" evidence="2">
    <location>
        <begin position="9"/>
        <end position="28"/>
    </location>
</feature>
<keyword evidence="2" id="KW-0812">Transmembrane</keyword>
<name>A0ABZ1C6M4_9BACT</name>
<gene>
    <name evidence="3" type="ORF">K1X11_019060</name>
</gene>
<sequence length="624" mass="66925">MKLSPRRLLLIWIGGGLWVLGFGFYAFWAEQRPQAAAVVAAEATGAVSQCRSCHQVMTAEHDVHAPFDCTVCHLGNAAATTAGGAHHGMVAIPGNLADARQTCGLCHAQEVDDVHHSLMTTNAGIVAVNRWVFGEQATPDGDTPITAIGHTPADDHLRNLCASCHLGNERTDFGPIDDASRGGGCNACHLNYAPGAVTELAAFLADSTVLPRSHPTLDLNITNTHCTGCHSRSGRIAMNYEGWHETQLATLPSDGTHRQLSDGRIFRPMAADVHHTAGLSCVDCHTYAEVMGDGQTYAHEEQAVKVACADCHAAGERSGTAVTELAPLYQRIHRLRGFTHERVLTTAEERIPLVNTYLPGDGAAFLIGKNDGELRPLRAPATVCAGGVGHQTLDCASCHSAWAPQCFSCHTDYDATAPAFDLLTNTDRVGEWREQAGDFRAGPPTLGVYEHDDGARVQPAVPGMIMTLDRSGFAERVAGVPVQTFHRLFAPASPHTTSAAGRDCRSCHNDPVALGYGAGALVYTPEAPAGQRWRFTPDHAARPEDGLPADAWIGFLQAPHEPAATRAAFRPFTVREQQRLLTVGACFECHDQASERMQATLLSDFAKQLERLPETCVLPGFSAR</sequence>
<dbReference type="InterPro" id="IPR051829">
    <property type="entry name" value="Multiheme_Cytochr_ET"/>
</dbReference>
<dbReference type="PANTHER" id="PTHR35038:SF8">
    <property type="entry name" value="C-TYPE POLYHEME CYTOCHROME OMCC"/>
    <property type="match status" value="1"/>
</dbReference>
<protein>
    <recommendedName>
        <fullName evidence="5">Cytochrome c-552/4 domain-containing protein</fullName>
    </recommendedName>
</protein>
<dbReference type="EMBL" id="CP139781">
    <property type="protein sequence ID" value="WRQ86918.1"/>
    <property type="molecule type" value="Genomic_DNA"/>
</dbReference>
<keyword evidence="2" id="KW-1133">Transmembrane helix</keyword>
<evidence type="ECO:0000256" key="2">
    <source>
        <dbReference type="SAM" id="Phobius"/>
    </source>
</evidence>
<dbReference type="SUPFAM" id="SSF48695">
    <property type="entry name" value="Multiheme cytochromes"/>
    <property type="match status" value="4"/>
</dbReference>
<dbReference type="PANTHER" id="PTHR35038">
    <property type="entry name" value="DISSIMILATORY SULFITE REDUCTASE SIRA"/>
    <property type="match status" value="1"/>
</dbReference>
<evidence type="ECO:0000313" key="4">
    <source>
        <dbReference type="Proteomes" id="UP000738431"/>
    </source>
</evidence>
<proteinExistence type="predicted"/>
<keyword evidence="1" id="KW-0732">Signal</keyword>
<keyword evidence="4" id="KW-1185">Reference proteome</keyword>
<keyword evidence="2" id="KW-0472">Membrane</keyword>
<dbReference type="InterPro" id="IPR036280">
    <property type="entry name" value="Multihaem_cyt_sf"/>
</dbReference>
<organism evidence="3 4">
    <name type="scientific">Actomonas aquatica</name>
    <dbReference type="NCBI Taxonomy" id="2866162"/>
    <lineage>
        <taxon>Bacteria</taxon>
        <taxon>Pseudomonadati</taxon>
        <taxon>Verrucomicrobiota</taxon>
        <taxon>Opitutia</taxon>
        <taxon>Opitutales</taxon>
        <taxon>Opitutaceae</taxon>
        <taxon>Actomonas</taxon>
    </lineage>
</organism>
<reference evidence="3 4" key="1">
    <citation type="submission" date="2021-08" db="EMBL/GenBank/DDBJ databases">
        <authorList>
            <person name="Zhang D."/>
            <person name="Zhang A."/>
            <person name="Wang L."/>
        </authorList>
    </citation>
    <scope>NUCLEOTIDE SEQUENCE [LARGE SCALE GENOMIC DNA]</scope>
    <source>
        <strain evidence="3 4">WL0086</strain>
    </source>
</reference>